<dbReference type="Pfam" id="PF14904">
    <property type="entry name" value="FAM86"/>
    <property type="match status" value="1"/>
</dbReference>
<dbReference type="Proteomes" id="UP000494106">
    <property type="component" value="Unassembled WGS sequence"/>
</dbReference>
<dbReference type="InterPro" id="IPR019410">
    <property type="entry name" value="Methyltransf_16"/>
</dbReference>
<comment type="caution">
    <text evidence="4">The sequence shown here is derived from an EMBL/GenBank/DDBJ whole genome shotgun (WGS) entry which is preliminary data.</text>
</comment>
<dbReference type="OrthoDB" id="194386at2759"/>
<gene>
    <name evidence="4" type="ORF">APLA_LOCUS14893</name>
</gene>
<feature type="domain" description="FAM86 N-terminal" evidence="3">
    <location>
        <begin position="37"/>
        <end position="88"/>
    </location>
</feature>
<dbReference type="Gene3D" id="3.40.50.150">
    <property type="entry name" value="Vaccinia Virus protein VP39"/>
    <property type="match status" value="1"/>
</dbReference>
<dbReference type="Pfam" id="PF10294">
    <property type="entry name" value="Methyltransf_16"/>
    <property type="match status" value="1"/>
</dbReference>
<evidence type="ECO:0000256" key="2">
    <source>
        <dbReference type="ARBA" id="ARBA00022679"/>
    </source>
</evidence>
<dbReference type="AlphaFoldDB" id="A0A8S1B943"/>
<dbReference type="SUPFAM" id="SSF53335">
    <property type="entry name" value="S-adenosyl-L-methionine-dependent methyltransferases"/>
    <property type="match status" value="1"/>
</dbReference>
<dbReference type="PANTHER" id="PTHR14614">
    <property type="entry name" value="HEPATOCELLULAR CARCINOMA-ASSOCIATED ANTIGEN"/>
    <property type="match status" value="1"/>
</dbReference>
<dbReference type="PANTHER" id="PTHR14614:SF130">
    <property type="entry name" value="PROTEIN-LYSINE N-METHYLTRANSFERASE EEF2KMT"/>
    <property type="match status" value="1"/>
</dbReference>
<dbReference type="InterPro" id="IPR029426">
    <property type="entry name" value="FAM86_N"/>
</dbReference>
<keyword evidence="5" id="KW-1185">Reference proteome</keyword>
<evidence type="ECO:0000313" key="5">
    <source>
        <dbReference type="Proteomes" id="UP000494106"/>
    </source>
</evidence>
<name>A0A8S1B943_ARCPL</name>
<evidence type="ECO:0000256" key="1">
    <source>
        <dbReference type="ARBA" id="ARBA00005511"/>
    </source>
</evidence>
<dbReference type="InterPro" id="IPR029063">
    <property type="entry name" value="SAM-dependent_MTases_sf"/>
</dbReference>
<accession>A0A8S1B943</accession>
<comment type="similarity">
    <text evidence="1">Belongs to the class I-like SAM-binding methyltransferase superfamily. EEF2KMT family.</text>
</comment>
<evidence type="ECO:0000313" key="4">
    <source>
        <dbReference type="EMBL" id="CAB3255383.1"/>
    </source>
</evidence>
<dbReference type="GO" id="GO:0032991">
    <property type="term" value="C:protein-containing complex"/>
    <property type="evidence" value="ECO:0007669"/>
    <property type="project" value="TreeGrafter"/>
</dbReference>
<sequence>MSSVKGTLLKDIVLNFYKGNLNFILKLEDLEIMDWDFQDSFLAATFNSKLIKQYPVSCQYSKLFLKKLIEHLEPEHEVHDDIYAHLCTVMNDSKNDGFCYRHYVIGKNLDNVVTVKETRNMVVNGTTGLKTWEAALMLSDWALCNKDVFSNKYVLELGSGVGFAGITIGKMCPVKSLVLSDCHEEVLTTIKENLVINFANFSRQQSNNVSMYSDQTKSIGAIRLDWNDIENLRINITPDIIIGADIVYDPMILEPLCNVFDKFCNINSDTEIYIASVVRNEETFKGFLKMLDTMNYKWAKIALKKSIFVDWNENIQKCLLKIKLRS</sequence>
<reference evidence="4 5" key="1">
    <citation type="submission" date="2020-04" db="EMBL/GenBank/DDBJ databases">
        <authorList>
            <person name="Wallbank WR R."/>
            <person name="Pardo Diaz C."/>
            <person name="Kozak K."/>
            <person name="Martin S."/>
            <person name="Jiggins C."/>
            <person name="Moest M."/>
            <person name="Warren A I."/>
            <person name="Byers J.R.P. K."/>
            <person name="Montejo-Kovacevich G."/>
            <person name="Yen C E."/>
        </authorList>
    </citation>
    <scope>NUCLEOTIDE SEQUENCE [LARGE SCALE GENOMIC DNA]</scope>
</reference>
<dbReference type="GO" id="GO:0016740">
    <property type="term" value="F:transferase activity"/>
    <property type="evidence" value="ECO:0007669"/>
    <property type="project" value="UniProtKB-KW"/>
</dbReference>
<protein>
    <recommendedName>
        <fullName evidence="3">FAM86 N-terminal domain-containing protein</fullName>
    </recommendedName>
</protein>
<evidence type="ECO:0000259" key="3">
    <source>
        <dbReference type="Pfam" id="PF14904"/>
    </source>
</evidence>
<keyword evidence="2" id="KW-0808">Transferase</keyword>
<dbReference type="EMBL" id="CADEBC010000574">
    <property type="protein sequence ID" value="CAB3255383.1"/>
    <property type="molecule type" value="Genomic_DNA"/>
</dbReference>
<organism evidence="4 5">
    <name type="scientific">Arctia plantaginis</name>
    <name type="common">Wood tiger moth</name>
    <name type="synonym">Phalaena plantaginis</name>
    <dbReference type="NCBI Taxonomy" id="874455"/>
    <lineage>
        <taxon>Eukaryota</taxon>
        <taxon>Metazoa</taxon>
        <taxon>Ecdysozoa</taxon>
        <taxon>Arthropoda</taxon>
        <taxon>Hexapoda</taxon>
        <taxon>Insecta</taxon>
        <taxon>Pterygota</taxon>
        <taxon>Neoptera</taxon>
        <taxon>Endopterygota</taxon>
        <taxon>Lepidoptera</taxon>
        <taxon>Glossata</taxon>
        <taxon>Ditrysia</taxon>
        <taxon>Noctuoidea</taxon>
        <taxon>Erebidae</taxon>
        <taxon>Arctiinae</taxon>
        <taxon>Arctia</taxon>
    </lineage>
</organism>
<proteinExistence type="inferred from homology"/>